<evidence type="ECO:0000259" key="3">
    <source>
        <dbReference type="Pfam" id="PF13778"/>
    </source>
</evidence>
<protein>
    <submittedName>
        <fullName evidence="4">DUF4174 domain-containing protein</fullName>
    </submittedName>
</protein>
<dbReference type="InterPro" id="IPR025232">
    <property type="entry name" value="DUF4174"/>
</dbReference>
<evidence type="ECO:0000313" key="5">
    <source>
        <dbReference type="Proteomes" id="UP001056937"/>
    </source>
</evidence>
<keyword evidence="5" id="KW-1185">Reference proteome</keyword>
<evidence type="ECO:0000256" key="2">
    <source>
        <dbReference type="SAM" id="SignalP"/>
    </source>
</evidence>
<accession>A0ABY4X6H3</accession>
<dbReference type="Pfam" id="PF13778">
    <property type="entry name" value="DUF4174"/>
    <property type="match status" value="1"/>
</dbReference>
<evidence type="ECO:0000256" key="1">
    <source>
        <dbReference type="ARBA" id="ARBA00022729"/>
    </source>
</evidence>
<evidence type="ECO:0000313" key="4">
    <source>
        <dbReference type="EMBL" id="USI72517.1"/>
    </source>
</evidence>
<dbReference type="EMBL" id="CP084930">
    <property type="protein sequence ID" value="USI72517.1"/>
    <property type="molecule type" value="Genomic_DNA"/>
</dbReference>
<dbReference type="Proteomes" id="UP001056937">
    <property type="component" value="Chromosome 1"/>
</dbReference>
<keyword evidence="1 2" id="KW-0732">Signal</keyword>
<proteinExistence type="predicted"/>
<name>A0ABY4X6H3_9SPHN</name>
<reference evidence="4" key="1">
    <citation type="journal article" date="2022" name="Toxins">
        <title>Genomic Analysis of Sphingopyxis sp. USTB-05 for Biodegrading Cyanobacterial Hepatotoxins.</title>
        <authorList>
            <person name="Liu C."/>
            <person name="Xu Q."/>
            <person name="Zhao Z."/>
            <person name="Zhang H."/>
            <person name="Liu X."/>
            <person name="Yin C."/>
            <person name="Liu Y."/>
            <person name="Yan H."/>
        </authorList>
    </citation>
    <scope>NUCLEOTIDE SEQUENCE</scope>
    <source>
        <strain evidence="4">NBD5</strain>
    </source>
</reference>
<organism evidence="4 5">
    <name type="scientific">Sphingomonas morindae</name>
    <dbReference type="NCBI Taxonomy" id="1541170"/>
    <lineage>
        <taxon>Bacteria</taxon>
        <taxon>Pseudomonadati</taxon>
        <taxon>Pseudomonadota</taxon>
        <taxon>Alphaproteobacteria</taxon>
        <taxon>Sphingomonadales</taxon>
        <taxon>Sphingomonadaceae</taxon>
        <taxon>Sphingomonas</taxon>
    </lineage>
</organism>
<feature type="signal peptide" evidence="2">
    <location>
        <begin position="1"/>
        <end position="26"/>
    </location>
</feature>
<feature type="domain" description="DUF4174" evidence="3">
    <location>
        <begin position="81"/>
        <end position="121"/>
    </location>
</feature>
<feature type="chain" id="PRO_5047272628" evidence="2">
    <location>
        <begin position="27"/>
        <end position="125"/>
    </location>
</feature>
<gene>
    <name evidence="4" type="ORF">LHA26_14680</name>
</gene>
<dbReference type="RefSeq" id="WP_252166323.1">
    <property type="nucleotide sequence ID" value="NZ_CP084930.1"/>
</dbReference>
<sequence length="125" mass="13442">MPRLSPSLLLLPLILAGLLATSPARAANLRARPRLLIVSVAAADDPRLARQRAIMAAWRDGAAERDLRLVVLVGGRGRHPVPRGGFAVRLLGKDGHVALRSDAPLDADRLARVIDAMPMRRAGLR</sequence>